<dbReference type="EMBL" id="JAMXIB010000001">
    <property type="protein sequence ID" value="MCO5723524.1"/>
    <property type="molecule type" value="Genomic_DNA"/>
</dbReference>
<name>A0ABT1AV28_9FLAO</name>
<dbReference type="Proteomes" id="UP001206312">
    <property type="component" value="Unassembled WGS sequence"/>
</dbReference>
<evidence type="ECO:0000313" key="3">
    <source>
        <dbReference type="Proteomes" id="UP001206312"/>
    </source>
</evidence>
<evidence type="ECO:0000313" key="2">
    <source>
        <dbReference type="EMBL" id="MCO5723524.1"/>
    </source>
</evidence>
<accession>A0ABT1AV28</accession>
<dbReference type="CDD" id="cd04182">
    <property type="entry name" value="GT_2_like_f"/>
    <property type="match status" value="1"/>
</dbReference>
<reference evidence="2 3" key="1">
    <citation type="submission" date="2022-06" db="EMBL/GenBank/DDBJ databases">
        <authorList>
            <person name="Xuan X."/>
        </authorList>
    </citation>
    <scope>NUCLEOTIDE SEQUENCE [LARGE SCALE GENOMIC DNA]</scope>
    <source>
        <strain evidence="2 3">2V75</strain>
    </source>
</reference>
<organism evidence="2 3">
    <name type="scientific">Robiginitalea marina</name>
    <dbReference type="NCBI Taxonomy" id="2954105"/>
    <lineage>
        <taxon>Bacteria</taxon>
        <taxon>Pseudomonadati</taxon>
        <taxon>Bacteroidota</taxon>
        <taxon>Flavobacteriia</taxon>
        <taxon>Flavobacteriales</taxon>
        <taxon>Flavobacteriaceae</taxon>
        <taxon>Robiginitalea</taxon>
    </lineage>
</organism>
<evidence type="ECO:0000259" key="1">
    <source>
        <dbReference type="Pfam" id="PF12804"/>
    </source>
</evidence>
<dbReference type="SUPFAM" id="SSF53448">
    <property type="entry name" value="Nucleotide-diphospho-sugar transferases"/>
    <property type="match status" value="1"/>
</dbReference>
<sequence length="205" mass="21960">MKATPACIILAAGASRRMGRTKALLPWGEVPLLEHLAQVVHQAGIDKVVAVGGAHYDKLLPVARAAGIGACENPLWETGMGSSLATGLKWILDHAPGTEAVVVLLADQPLVSARYLKEMLREYQKHPGFVIATGYKASPGVPVLFPRAFWEPLFDLQGGQGAKAYLQSIPEQCRILDGGDAVLDIDTPDAYTRALERAGLIKKTK</sequence>
<dbReference type="InterPro" id="IPR025877">
    <property type="entry name" value="MobA-like_NTP_Trfase"/>
</dbReference>
<dbReference type="RefSeq" id="WP_252739898.1">
    <property type="nucleotide sequence ID" value="NZ_JAMXIB010000001.1"/>
</dbReference>
<proteinExistence type="predicted"/>
<dbReference type="InterPro" id="IPR029044">
    <property type="entry name" value="Nucleotide-diphossugar_trans"/>
</dbReference>
<protein>
    <submittedName>
        <fullName evidence="2">Nucleotidyltransferase family protein</fullName>
    </submittedName>
</protein>
<comment type="caution">
    <text evidence="2">The sequence shown here is derived from an EMBL/GenBank/DDBJ whole genome shotgun (WGS) entry which is preliminary data.</text>
</comment>
<gene>
    <name evidence="2" type="ORF">NG653_01565</name>
</gene>
<dbReference type="PANTHER" id="PTHR43777:SF1">
    <property type="entry name" value="MOLYBDENUM COFACTOR CYTIDYLYLTRANSFERASE"/>
    <property type="match status" value="1"/>
</dbReference>
<keyword evidence="3" id="KW-1185">Reference proteome</keyword>
<dbReference type="Pfam" id="PF12804">
    <property type="entry name" value="NTP_transf_3"/>
    <property type="match status" value="1"/>
</dbReference>
<dbReference type="Gene3D" id="3.90.550.10">
    <property type="entry name" value="Spore Coat Polysaccharide Biosynthesis Protein SpsA, Chain A"/>
    <property type="match status" value="1"/>
</dbReference>
<dbReference type="PANTHER" id="PTHR43777">
    <property type="entry name" value="MOLYBDENUM COFACTOR CYTIDYLYLTRANSFERASE"/>
    <property type="match status" value="1"/>
</dbReference>
<feature type="domain" description="MobA-like NTP transferase" evidence="1">
    <location>
        <begin position="7"/>
        <end position="168"/>
    </location>
</feature>